<name>A0A0D3HU85_9ORYZ</name>
<protein>
    <submittedName>
        <fullName evidence="1">Uncharacterized protein</fullName>
    </submittedName>
</protein>
<reference evidence="1" key="1">
    <citation type="journal article" date="2009" name="Rice">
        <title>De Novo Next Generation Sequencing of Plant Genomes.</title>
        <authorList>
            <person name="Rounsley S."/>
            <person name="Marri P.R."/>
            <person name="Yu Y."/>
            <person name="He R."/>
            <person name="Sisneros N."/>
            <person name="Goicoechea J.L."/>
            <person name="Lee S.J."/>
            <person name="Angelova A."/>
            <person name="Kudrna D."/>
            <person name="Luo M."/>
            <person name="Affourtit J."/>
            <person name="Desany B."/>
            <person name="Knight J."/>
            <person name="Niazi F."/>
            <person name="Egholm M."/>
            <person name="Wing R.A."/>
        </authorList>
    </citation>
    <scope>NUCLEOTIDE SEQUENCE [LARGE SCALE GENOMIC DNA]</scope>
    <source>
        <strain evidence="1">cv. IRGC 105608</strain>
    </source>
</reference>
<keyword evidence="2" id="KW-1185">Reference proteome</keyword>
<dbReference type="AlphaFoldDB" id="A0A0D3HU85"/>
<evidence type="ECO:0000313" key="2">
    <source>
        <dbReference type="Proteomes" id="UP000026960"/>
    </source>
</evidence>
<dbReference type="HOGENOM" id="CLU_2546290_0_0_1"/>
<proteinExistence type="predicted"/>
<dbReference type="PaxDb" id="65489-OBART12G11290.1"/>
<accession>A0A0D3HU85</accession>
<reference evidence="1" key="2">
    <citation type="submission" date="2015-03" db="UniProtKB">
        <authorList>
            <consortium name="EnsemblPlants"/>
        </authorList>
    </citation>
    <scope>IDENTIFICATION</scope>
</reference>
<dbReference type="Proteomes" id="UP000026960">
    <property type="component" value="Chromosome 12"/>
</dbReference>
<organism evidence="1">
    <name type="scientific">Oryza barthii</name>
    <dbReference type="NCBI Taxonomy" id="65489"/>
    <lineage>
        <taxon>Eukaryota</taxon>
        <taxon>Viridiplantae</taxon>
        <taxon>Streptophyta</taxon>
        <taxon>Embryophyta</taxon>
        <taxon>Tracheophyta</taxon>
        <taxon>Spermatophyta</taxon>
        <taxon>Magnoliopsida</taxon>
        <taxon>Liliopsida</taxon>
        <taxon>Poales</taxon>
        <taxon>Poaceae</taxon>
        <taxon>BOP clade</taxon>
        <taxon>Oryzoideae</taxon>
        <taxon>Oryzeae</taxon>
        <taxon>Oryzinae</taxon>
        <taxon>Oryza</taxon>
    </lineage>
</organism>
<evidence type="ECO:0000313" key="1">
    <source>
        <dbReference type="EnsemblPlants" id="OBART12G11290.1"/>
    </source>
</evidence>
<dbReference type="EnsemblPlants" id="OBART12G11290.1">
    <property type="protein sequence ID" value="OBART12G11290.1"/>
    <property type="gene ID" value="OBART12G11290"/>
</dbReference>
<sequence length="83" mass="9327">MLGAHQVVSERGSSRFCIMVKSGGSESSGGSHHGFDEEEVTMPVFDANLPAKSIVYHCHVRNMIDRVDVHHLNIMSMMRRMRV</sequence>
<dbReference type="Gramene" id="OBART12G11290.1">
    <property type="protein sequence ID" value="OBART12G11290.1"/>
    <property type="gene ID" value="OBART12G11290"/>
</dbReference>